<proteinExistence type="predicted"/>
<dbReference type="KEGG" id="cvn:111116242"/>
<dbReference type="Gene3D" id="3.10.100.10">
    <property type="entry name" value="Mannose-Binding Protein A, subunit A"/>
    <property type="match status" value="1"/>
</dbReference>
<protein>
    <submittedName>
        <fullName evidence="4">Perlucin-like protein</fullName>
    </submittedName>
</protein>
<dbReference type="InterPro" id="IPR018378">
    <property type="entry name" value="C-type_lectin_CS"/>
</dbReference>
<evidence type="ECO:0000259" key="2">
    <source>
        <dbReference type="PROSITE" id="PS50041"/>
    </source>
</evidence>
<dbReference type="InterPro" id="IPR016187">
    <property type="entry name" value="CTDL_fold"/>
</dbReference>
<dbReference type="AlphaFoldDB" id="A0A8B8C5Q7"/>
<evidence type="ECO:0000313" key="3">
    <source>
        <dbReference type="Proteomes" id="UP000694844"/>
    </source>
</evidence>
<dbReference type="OrthoDB" id="6285913at2759"/>
<evidence type="ECO:0000256" key="1">
    <source>
        <dbReference type="ARBA" id="ARBA00023157"/>
    </source>
</evidence>
<dbReference type="RefSeq" id="XP_022310935.1">
    <property type="nucleotide sequence ID" value="XM_022455227.1"/>
</dbReference>
<dbReference type="Proteomes" id="UP000694844">
    <property type="component" value="Chromosome 10"/>
</dbReference>
<dbReference type="GeneID" id="111116242"/>
<name>A0A8B8C5Q7_CRAVI</name>
<keyword evidence="3" id="KW-1185">Reference proteome</keyword>
<dbReference type="PROSITE" id="PS50041">
    <property type="entry name" value="C_TYPE_LECTIN_2"/>
    <property type="match status" value="1"/>
</dbReference>
<dbReference type="InterPro" id="IPR050111">
    <property type="entry name" value="C-type_lectin/snaclec_domain"/>
</dbReference>
<dbReference type="CDD" id="cd00037">
    <property type="entry name" value="CLECT"/>
    <property type="match status" value="1"/>
</dbReference>
<reference evidence="4" key="1">
    <citation type="submission" date="2025-08" db="UniProtKB">
        <authorList>
            <consortium name="RefSeq"/>
        </authorList>
    </citation>
    <scope>IDENTIFICATION</scope>
    <source>
        <tissue evidence="4">Whole sample</tissue>
    </source>
</reference>
<feature type="domain" description="C-type lectin" evidence="2">
    <location>
        <begin position="99"/>
        <end position="224"/>
    </location>
</feature>
<dbReference type="PROSITE" id="PS00615">
    <property type="entry name" value="C_TYPE_LECTIN_1"/>
    <property type="match status" value="1"/>
</dbReference>
<gene>
    <name evidence="4" type="primary">LOC111116242</name>
</gene>
<accession>A0A8B8C5Q7</accession>
<dbReference type="InterPro" id="IPR016186">
    <property type="entry name" value="C-type_lectin-like/link_sf"/>
</dbReference>
<keyword evidence="1" id="KW-1015">Disulfide bond</keyword>
<sequence length="225" mass="25736">MWICSIAVVRPNIVSRHYVRNDSFTDKILNINPARRYPVASLRVCSTLCNVHGSCFGYHVTTSACCVYESCQEKDITGDETGWVYYEEVINCDSEWMEYNGHCYFRNTTLMTQPEAMNTCNLYGGYLVEINDEEENAWITQTLLKDVYCTNKYECTTWCGANDVDNEGVFIWEHSGSPVTYKKWDGANPDNPSAPSKPIDCVDLFYNGEWNDRPCAFLAAFVCEK</sequence>
<organism evidence="3 4">
    <name type="scientific">Crassostrea virginica</name>
    <name type="common">Eastern oyster</name>
    <dbReference type="NCBI Taxonomy" id="6565"/>
    <lineage>
        <taxon>Eukaryota</taxon>
        <taxon>Metazoa</taxon>
        <taxon>Spiralia</taxon>
        <taxon>Lophotrochozoa</taxon>
        <taxon>Mollusca</taxon>
        <taxon>Bivalvia</taxon>
        <taxon>Autobranchia</taxon>
        <taxon>Pteriomorphia</taxon>
        <taxon>Ostreida</taxon>
        <taxon>Ostreoidea</taxon>
        <taxon>Ostreidae</taxon>
        <taxon>Crassostrea</taxon>
    </lineage>
</organism>
<dbReference type="SMART" id="SM00034">
    <property type="entry name" value="CLECT"/>
    <property type="match status" value="1"/>
</dbReference>
<dbReference type="Pfam" id="PF00059">
    <property type="entry name" value="Lectin_C"/>
    <property type="match status" value="1"/>
</dbReference>
<dbReference type="SUPFAM" id="SSF56436">
    <property type="entry name" value="C-type lectin-like"/>
    <property type="match status" value="1"/>
</dbReference>
<dbReference type="InterPro" id="IPR001304">
    <property type="entry name" value="C-type_lectin-like"/>
</dbReference>
<dbReference type="PANTHER" id="PTHR22803">
    <property type="entry name" value="MANNOSE, PHOSPHOLIPASE, LECTIN RECEPTOR RELATED"/>
    <property type="match status" value="1"/>
</dbReference>
<evidence type="ECO:0000313" key="4">
    <source>
        <dbReference type="RefSeq" id="XP_022310935.1"/>
    </source>
</evidence>